<evidence type="ECO:0000313" key="3">
    <source>
        <dbReference type="Proteomes" id="UP000765509"/>
    </source>
</evidence>
<name>A0A9Q3DV54_9BASI</name>
<evidence type="ECO:0000313" key="2">
    <source>
        <dbReference type="EMBL" id="MBW0507201.1"/>
    </source>
</evidence>
<feature type="region of interest" description="Disordered" evidence="1">
    <location>
        <begin position="83"/>
        <end position="105"/>
    </location>
</feature>
<evidence type="ECO:0000256" key="1">
    <source>
        <dbReference type="SAM" id="MobiDB-lite"/>
    </source>
</evidence>
<sequence>MLPNTSWNNFFEEDKIYHFLEEVAEQEPISEDKSEDESVSSNLGKEELEPPPKNNIKLIGPRSPTSINSDISETNILPYCRHKATHPTHSNPCTFTKALKSEESD</sequence>
<protein>
    <submittedName>
        <fullName evidence="2">Uncharacterized protein</fullName>
    </submittedName>
</protein>
<reference evidence="2" key="1">
    <citation type="submission" date="2021-03" db="EMBL/GenBank/DDBJ databases">
        <title>Draft genome sequence of rust myrtle Austropuccinia psidii MF-1, a brazilian biotype.</title>
        <authorList>
            <person name="Quecine M.C."/>
            <person name="Pachon D.M.R."/>
            <person name="Bonatelli M.L."/>
            <person name="Correr F.H."/>
            <person name="Franceschini L.M."/>
            <person name="Leite T.F."/>
            <person name="Margarido G.R.A."/>
            <person name="Almeida C.A."/>
            <person name="Ferrarezi J.A."/>
            <person name="Labate C.A."/>
        </authorList>
    </citation>
    <scope>NUCLEOTIDE SEQUENCE</scope>
    <source>
        <strain evidence="2">MF-1</strain>
    </source>
</reference>
<dbReference type="Proteomes" id="UP000765509">
    <property type="component" value="Unassembled WGS sequence"/>
</dbReference>
<comment type="caution">
    <text evidence="2">The sequence shown here is derived from an EMBL/GenBank/DDBJ whole genome shotgun (WGS) entry which is preliminary data.</text>
</comment>
<dbReference type="EMBL" id="AVOT02019556">
    <property type="protein sequence ID" value="MBW0507201.1"/>
    <property type="molecule type" value="Genomic_DNA"/>
</dbReference>
<feature type="compositionally biased region" description="Acidic residues" evidence="1">
    <location>
        <begin position="26"/>
        <end position="38"/>
    </location>
</feature>
<keyword evidence="3" id="KW-1185">Reference proteome</keyword>
<dbReference type="OrthoDB" id="430476at2759"/>
<accession>A0A9Q3DV54</accession>
<feature type="region of interest" description="Disordered" evidence="1">
    <location>
        <begin position="26"/>
        <end position="70"/>
    </location>
</feature>
<proteinExistence type="predicted"/>
<gene>
    <name evidence="2" type="ORF">O181_046916</name>
</gene>
<organism evidence="2 3">
    <name type="scientific">Austropuccinia psidii MF-1</name>
    <dbReference type="NCBI Taxonomy" id="1389203"/>
    <lineage>
        <taxon>Eukaryota</taxon>
        <taxon>Fungi</taxon>
        <taxon>Dikarya</taxon>
        <taxon>Basidiomycota</taxon>
        <taxon>Pucciniomycotina</taxon>
        <taxon>Pucciniomycetes</taxon>
        <taxon>Pucciniales</taxon>
        <taxon>Sphaerophragmiaceae</taxon>
        <taxon>Austropuccinia</taxon>
    </lineage>
</organism>
<dbReference type="AlphaFoldDB" id="A0A9Q3DV54"/>